<dbReference type="Proteomes" id="UP000284219">
    <property type="component" value="Unassembled WGS sequence"/>
</dbReference>
<feature type="region of interest" description="Disordered" evidence="1">
    <location>
        <begin position="33"/>
        <end position="147"/>
    </location>
</feature>
<comment type="caution">
    <text evidence="2">The sequence shown here is derived from an EMBL/GenBank/DDBJ whole genome shotgun (WGS) entry which is preliminary data.</text>
</comment>
<evidence type="ECO:0000256" key="1">
    <source>
        <dbReference type="SAM" id="MobiDB-lite"/>
    </source>
</evidence>
<evidence type="ECO:0000313" key="3">
    <source>
        <dbReference type="Proteomes" id="UP000284219"/>
    </source>
</evidence>
<protein>
    <submittedName>
        <fullName evidence="2">Uncharacterized protein</fullName>
    </submittedName>
</protein>
<organism evidence="2 3">
    <name type="scientific">Ammoniphilus oxalaticus</name>
    <dbReference type="NCBI Taxonomy" id="66863"/>
    <lineage>
        <taxon>Bacteria</taxon>
        <taxon>Bacillati</taxon>
        <taxon>Bacillota</taxon>
        <taxon>Bacilli</taxon>
        <taxon>Bacillales</taxon>
        <taxon>Paenibacillaceae</taxon>
        <taxon>Aneurinibacillus group</taxon>
        <taxon>Ammoniphilus</taxon>
    </lineage>
</organism>
<dbReference type="RefSeq" id="WP_120190682.1">
    <property type="nucleotide sequence ID" value="NZ_MCHY01000009.1"/>
</dbReference>
<name>A0A419SHC2_9BACL</name>
<feature type="compositionally biased region" description="Gly residues" evidence="1">
    <location>
        <begin position="48"/>
        <end position="92"/>
    </location>
</feature>
<dbReference type="EMBL" id="MCHY01000009">
    <property type="protein sequence ID" value="RKD23190.1"/>
    <property type="molecule type" value="Genomic_DNA"/>
</dbReference>
<dbReference type="AlphaFoldDB" id="A0A419SHC2"/>
<evidence type="ECO:0000313" key="2">
    <source>
        <dbReference type="EMBL" id="RKD23190.1"/>
    </source>
</evidence>
<proteinExistence type="predicted"/>
<sequence>MLKVLIPIKESLKKEPYVSPLILEHKKMIFETMISGNNPDPAPSEPSPGGGGSGGGGGGGGGSGTGNGGGSGGGGGSSNGGSPGGGTNGSSAGGSASTATNPNKPPVYAKADPSIPHAPTAPDHDGIIPSKEDPIPTLKDEPTIPTSEDLPIFIEENGSYTLVKANGYQLPNTGTAWYSLGLESLIITGLSGLALWRIKGKGKKEWED</sequence>
<reference evidence="2 3" key="1">
    <citation type="submission" date="2016-08" db="EMBL/GenBank/DDBJ databases">
        <title>Novel Firmicute Genomes.</title>
        <authorList>
            <person name="Poppleton D.I."/>
            <person name="Gribaldo S."/>
        </authorList>
    </citation>
    <scope>NUCLEOTIDE SEQUENCE [LARGE SCALE GENOMIC DNA]</scope>
    <source>
        <strain evidence="2 3">RAOx-1</strain>
    </source>
</reference>
<accession>A0A419SHC2</accession>
<feature type="compositionally biased region" description="Basic and acidic residues" evidence="1">
    <location>
        <begin position="122"/>
        <end position="142"/>
    </location>
</feature>
<keyword evidence="3" id="KW-1185">Reference proteome</keyword>
<gene>
    <name evidence="2" type="ORF">BEP19_13315</name>
</gene>